<dbReference type="RefSeq" id="WP_338228275.1">
    <property type="nucleotide sequence ID" value="NZ_BTPE01000005.1"/>
</dbReference>
<gene>
    <name evidence="2" type="ORF">Ataiwa_17530</name>
</gene>
<organism evidence="2 3">
    <name type="scientific">Algoriphagus taiwanensis</name>
    <dbReference type="NCBI Taxonomy" id="1445656"/>
    <lineage>
        <taxon>Bacteria</taxon>
        <taxon>Pseudomonadati</taxon>
        <taxon>Bacteroidota</taxon>
        <taxon>Cytophagia</taxon>
        <taxon>Cytophagales</taxon>
        <taxon>Cyclobacteriaceae</taxon>
        <taxon>Algoriphagus</taxon>
    </lineage>
</organism>
<keyword evidence="3" id="KW-1185">Reference proteome</keyword>
<name>A0ABQ6Q0U1_9BACT</name>
<protein>
    <recommendedName>
        <fullName evidence="4">Outer membrane protein beta-barrel domain-containing protein</fullName>
    </recommendedName>
</protein>
<dbReference type="Proteomes" id="UP001307705">
    <property type="component" value="Unassembled WGS sequence"/>
</dbReference>
<evidence type="ECO:0000313" key="3">
    <source>
        <dbReference type="Proteomes" id="UP001307705"/>
    </source>
</evidence>
<dbReference type="EMBL" id="BTPE01000005">
    <property type="protein sequence ID" value="GMQ33481.1"/>
    <property type="molecule type" value="Genomic_DNA"/>
</dbReference>
<feature type="signal peptide" evidence="1">
    <location>
        <begin position="1"/>
        <end position="19"/>
    </location>
</feature>
<evidence type="ECO:0008006" key="4">
    <source>
        <dbReference type="Google" id="ProtNLM"/>
    </source>
</evidence>
<reference evidence="2 3" key="1">
    <citation type="submission" date="2023-08" db="EMBL/GenBank/DDBJ databases">
        <title>Draft genome sequence of Algoriphagus taiwanensis.</title>
        <authorList>
            <person name="Takatani N."/>
            <person name="Hosokawa M."/>
            <person name="Sawabe T."/>
        </authorList>
    </citation>
    <scope>NUCLEOTIDE SEQUENCE [LARGE SCALE GENOMIC DNA]</scope>
    <source>
        <strain evidence="2 3">JCM 19755</strain>
    </source>
</reference>
<sequence length="200" mass="22066">MKKIGFLFLLLIISFAAIAQTGLSVQGYYGISRSGLTRKVELVGVSTPSMDRVSNFGLILSKDLGSKFRVGTGLSYTYGTVDYSVNCPNCITQGPGFLVAHNPDFSMLSVPVYGEFIFGRIFYLAAGPLLDFQQSEGNNFSDQSGLGYLLGLGTRVPMKNWFLSFQSQYKRHGVVPFENQENNKFIFQELGLQIGIGYSF</sequence>
<keyword evidence="1" id="KW-0732">Signal</keyword>
<evidence type="ECO:0000256" key="1">
    <source>
        <dbReference type="SAM" id="SignalP"/>
    </source>
</evidence>
<feature type="chain" id="PRO_5046024619" description="Outer membrane protein beta-barrel domain-containing protein" evidence="1">
    <location>
        <begin position="20"/>
        <end position="200"/>
    </location>
</feature>
<comment type="caution">
    <text evidence="2">The sequence shown here is derived from an EMBL/GenBank/DDBJ whole genome shotgun (WGS) entry which is preliminary data.</text>
</comment>
<evidence type="ECO:0000313" key="2">
    <source>
        <dbReference type="EMBL" id="GMQ33481.1"/>
    </source>
</evidence>
<accession>A0ABQ6Q0U1</accession>
<proteinExistence type="predicted"/>